<keyword evidence="4" id="KW-0206">Cytoskeleton</keyword>
<keyword evidence="8" id="KW-1185">Reference proteome</keyword>
<dbReference type="InterPro" id="IPR052102">
    <property type="entry name" value="Enkurin_domain-protein"/>
</dbReference>
<dbReference type="EMBL" id="JAZGQO010000004">
    <property type="protein sequence ID" value="KAK6187468.1"/>
    <property type="molecule type" value="Genomic_DNA"/>
</dbReference>
<dbReference type="PANTHER" id="PTHR21490:SF2">
    <property type="entry name" value="ENKURIN DOMAIN-CONTAINING PROTEIN 1"/>
    <property type="match status" value="1"/>
</dbReference>
<dbReference type="PROSITE" id="PS51665">
    <property type="entry name" value="ENKURIN"/>
    <property type="match status" value="1"/>
</dbReference>
<evidence type="ECO:0000259" key="6">
    <source>
        <dbReference type="PROSITE" id="PS51665"/>
    </source>
</evidence>
<reference evidence="7 8" key="1">
    <citation type="submission" date="2024-01" db="EMBL/GenBank/DDBJ databases">
        <title>The genome of the rayed Mediterranean limpet Patella caerulea (Linnaeus, 1758).</title>
        <authorList>
            <person name="Anh-Thu Weber A."/>
            <person name="Halstead-Nussloch G."/>
        </authorList>
    </citation>
    <scope>NUCLEOTIDE SEQUENCE [LARGE SCALE GENOMIC DNA]</scope>
    <source>
        <strain evidence="7">AATW-2023a</strain>
        <tissue evidence="7">Whole specimen</tissue>
    </source>
</reference>
<evidence type="ECO:0000256" key="3">
    <source>
        <dbReference type="ARBA" id="ARBA00022490"/>
    </source>
</evidence>
<keyword evidence="3" id="KW-0963">Cytoplasm</keyword>
<comment type="caution">
    <text evidence="7">The sequence shown here is derived from an EMBL/GenBank/DDBJ whole genome shotgun (WGS) entry which is preliminary data.</text>
</comment>
<comment type="subcellular location">
    <subcellularLocation>
        <location evidence="1">Cell projection</location>
        <location evidence="1">Cilium</location>
    </subcellularLocation>
    <subcellularLocation>
        <location evidence="2">Cytoplasm</location>
        <location evidence="2">Cytoskeleton</location>
    </subcellularLocation>
</comment>
<sequence length="275" mass="31765">MQSLMFQVDGHSYGGPKQYNSVQNFSSKNHIQENVRRMRQIQRKSRENEKSSQEPMKALWKSSKFENVPSKVVAELVKEPCAPRPQSANYLRAHSRSGPVIKLQSRPCTPEYHKVSVPLADSKVNLVRNNFDFIKVNGIGAKHGKLHKSPSLTALDDLKNKQEKELTDYQRGEVPKYLKARKAQWRREDEERIANTPDPTMPPGHRALSNEERRETLNLLIKKQGELQNEMSKLPLRTDTMRIRTVKNDIETKLSEVEEAIKIFSRPKVFVKINQ</sequence>
<organism evidence="7 8">
    <name type="scientific">Patella caerulea</name>
    <name type="common">Rayed Mediterranean limpet</name>
    <dbReference type="NCBI Taxonomy" id="87958"/>
    <lineage>
        <taxon>Eukaryota</taxon>
        <taxon>Metazoa</taxon>
        <taxon>Spiralia</taxon>
        <taxon>Lophotrochozoa</taxon>
        <taxon>Mollusca</taxon>
        <taxon>Gastropoda</taxon>
        <taxon>Patellogastropoda</taxon>
        <taxon>Patelloidea</taxon>
        <taxon>Patellidae</taxon>
        <taxon>Patella</taxon>
    </lineage>
</organism>
<proteinExistence type="predicted"/>
<dbReference type="InterPro" id="IPR027012">
    <property type="entry name" value="Enkurin_dom"/>
</dbReference>
<gene>
    <name evidence="7" type="ORF">SNE40_005490</name>
</gene>
<evidence type="ECO:0000313" key="7">
    <source>
        <dbReference type="EMBL" id="KAK6187468.1"/>
    </source>
</evidence>
<protein>
    <recommendedName>
        <fullName evidence="6">Enkurin domain-containing protein</fullName>
    </recommendedName>
</protein>
<evidence type="ECO:0000256" key="2">
    <source>
        <dbReference type="ARBA" id="ARBA00004245"/>
    </source>
</evidence>
<dbReference type="GO" id="GO:0005929">
    <property type="term" value="C:cilium"/>
    <property type="evidence" value="ECO:0007669"/>
    <property type="project" value="UniProtKB-SubCell"/>
</dbReference>
<feature type="domain" description="Enkurin" evidence="6">
    <location>
        <begin position="180"/>
        <end position="272"/>
    </location>
</feature>
<evidence type="ECO:0000313" key="8">
    <source>
        <dbReference type="Proteomes" id="UP001347796"/>
    </source>
</evidence>
<dbReference type="Proteomes" id="UP001347796">
    <property type="component" value="Unassembled WGS sequence"/>
</dbReference>
<evidence type="ECO:0000256" key="4">
    <source>
        <dbReference type="ARBA" id="ARBA00023212"/>
    </source>
</evidence>
<name>A0AAN8PXI1_PATCE</name>
<dbReference type="Pfam" id="PF13864">
    <property type="entry name" value="Enkurin"/>
    <property type="match status" value="1"/>
</dbReference>
<dbReference type="AlphaFoldDB" id="A0AAN8PXI1"/>
<evidence type="ECO:0000256" key="5">
    <source>
        <dbReference type="ARBA" id="ARBA00023273"/>
    </source>
</evidence>
<evidence type="ECO:0000256" key="1">
    <source>
        <dbReference type="ARBA" id="ARBA00004138"/>
    </source>
</evidence>
<keyword evidence="5" id="KW-0966">Cell projection</keyword>
<accession>A0AAN8PXI1</accession>
<dbReference type="GO" id="GO:0005881">
    <property type="term" value="C:cytoplasmic microtubule"/>
    <property type="evidence" value="ECO:0007669"/>
    <property type="project" value="TreeGrafter"/>
</dbReference>
<dbReference type="PANTHER" id="PTHR21490">
    <property type="entry name" value="ENKURIN-RELATED"/>
    <property type="match status" value="1"/>
</dbReference>